<accession>A0A397VJK3</accession>
<keyword evidence="1" id="KW-1133">Transmembrane helix</keyword>
<dbReference type="OrthoDB" id="2418469at2759"/>
<dbReference type="Proteomes" id="UP000266673">
    <property type="component" value="Unassembled WGS sequence"/>
</dbReference>
<keyword evidence="1" id="KW-0472">Membrane</keyword>
<protein>
    <submittedName>
        <fullName evidence="2">Uncharacterized protein</fullName>
    </submittedName>
</protein>
<evidence type="ECO:0000256" key="1">
    <source>
        <dbReference type="SAM" id="Phobius"/>
    </source>
</evidence>
<reference evidence="2 3" key="1">
    <citation type="submission" date="2018-06" db="EMBL/GenBank/DDBJ databases">
        <title>Comparative genomics reveals the genomic features of Rhizophagus irregularis, R. cerebriforme, R. diaphanum and Gigaspora rosea, and their symbiotic lifestyle signature.</title>
        <authorList>
            <person name="Morin E."/>
            <person name="San Clemente H."/>
            <person name="Chen E.C.H."/>
            <person name="De La Providencia I."/>
            <person name="Hainaut M."/>
            <person name="Kuo A."/>
            <person name="Kohler A."/>
            <person name="Murat C."/>
            <person name="Tang N."/>
            <person name="Roy S."/>
            <person name="Loubradou J."/>
            <person name="Henrissat B."/>
            <person name="Grigoriev I.V."/>
            <person name="Corradi N."/>
            <person name="Roux C."/>
            <person name="Martin F.M."/>
        </authorList>
    </citation>
    <scope>NUCLEOTIDE SEQUENCE [LARGE SCALE GENOMIC DNA]</scope>
    <source>
        <strain evidence="2 3">DAOM 194757</strain>
    </source>
</reference>
<name>A0A397VJK3_9GLOM</name>
<gene>
    <name evidence="2" type="ORF">C2G38_2243192</name>
</gene>
<organism evidence="2 3">
    <name type="scientific">Gigaspora rosea</name>
    <dbReference type="NCBI Taxonomy" id="44941"/>
    <lineage>
        <taxon>Eukaryota</taxon>
        <taxon>Fungi</taxon>
        <taxon>Fungi incertae sedis</taxon>
        <taxon>Mucoromycota</taxon>
        <taxon>Glomeromycotina</taxon>
        <taxon>Glomeromycetes</taxon>
        <taxon>Diversisporales</taxon>
        <taxon>Gigasporaceae</taxon>
        <taxon>Gigaspora</taxon>
    </lineage>
</organism>
<evidence type="ECO:0000313" key="2">
    <source>
        <dbReference type="EMBL" id="RIB22634.1"/>
    </source>
</evidence>
<feature type="transmembrane region" description="Helical" evidence="1">
    <location>
        <begin position="6"/>
        <end position="25"/>
    </location>
</feature>
<keyword evidence="1" id="KW-0812">Transmembrane</keyword>
<proteinExistence type="predicted"/>
<sequence length="68" mass="8156">MQPARVFAILILIVQLTLITPSWTLEKRVWPRRPISEVRKRERKYYEMIPLYSFGLSQKLNNALIKQL</sequence>
<dbReference type="EMBL" id="QKWP01000300">
    <property type="protein sequence ID" value="RIB22634.1"/>
    <property type="molecule type" value="Genomic_DNA"/>
</dbReference>
<dbReference type="AlphaFoldDB" id="A0A397VJK3"/>
<comment type="caution">
    <text evidence="2">The sequence shown here is derived from an EMBL/GenBank/DDBJ whole genome shotgun (WGS) entry which is preliminary data.</text>
</comment>
<keyword evidence="3" id="KW-1185">Reference proteome</keyword>
<evidence type="ECO:0000313" key="3">
    <source>
        <dbReference type="Proteomes" id="UP000266673"/>
    </source>
</evidence>